<name>A0A6M3KAJ5_9ZZZZ</name>
<dbReference type="EMBL" id="MT142359">
    <property type="protein sequence ID" value="QJA78902.1"/>
    <property type="molecule type" value="Genomic_DNA"/>
</dbReference>
<dbReference type="EMBL" id="MT142871">
    <property type="protein sequence ID" value="QJA89822.1"/>
    <property type="molecule type" value="Genomic_DNA"/>
</dbReference>
<organism evidence="1">
    <name type="scientific">viral metagenome</name>
    <dbReference type="NCBI Taxonomy" id="1070528"/>
    <lineage>
        <taxon>unclassified sequences</taxon>
        <taxon>metagenomes</taxon>
        <taxon>organismal metagenomes</taxon>
    </lineage>
</organism>
<accession>A0A6M3KAJ5</accession>
<evidence type="ECO:0000313" key="2">
    <source>
        <dbReference type="EMBL" id="QJA89822.1"/>
    </source>
</evidence>
<evidence type="ECO:0000313" key="3">
    <source>
        <dbReference type="EMBL" id="QJI04282.1"/>
    </source>
</evidence>
<proteinExistence type="predicted"/>
<dbReference type="EMBL" id="MT145165">
    <property type="protein sequence ID" value="QJI04282.1"/>
    <property type="molecule type" value="Genomic_DNA"/>
</dbReference>
<reference evidence="1" key="1">
    <citation type="submission" date="2020-03" db="EMBL/GenBank/DDBJ databases">
        <title>The deep terrestrial virosphere.</title>
        <authorList>
            <person name="Holmfeldt K."/>
            <person name="Nilsson E."/>
            <person name="Simone D."/>
            <person name="Lopez-Fernandez M."/>
            <person name="Wu X."/>
            <person name="de Brujin I."/>
            <person name="Lundin D."/>
            <person name="Andersson A."/>
            <person name="Bertilsson S."/>
            <person name="Dopson M."/>
        </authorList>
    </citation>
    <scope>NUCLEOTIDE SEQUENCE</scope>
    <source>
        <strain evidence="1">MM415A00968</strain>
        <strain evidence="2">MM415B02492</strain>
        <strain evidence="3">TM448B07190</strain>
    </source>
</reference>
<protein>
    <submittedName>
        <fullName evidence="1">Uncharacterized protein</fullName>
    </submittedName>
</protein>
<evidence type="ECO:0000313" key="1">
    <source>
        <dbReference type="EMBL" id="QJA78902.1"/>
    </source>
</evidence>
<sequence length="60" mass="7233">MSRAGFVHKFNPLHIYCRLRNRIGKRSAETICKAYEVLVYRQIIRTLTFIKHLREVALWD</sequence>
<gene>
    <name evidence="1" type="ORF">MM415A00968_0006</name>
    <name evidence="2" type="ORF">MM415B02492_0015</name>
    <name evidence="3" type="ORF">TM448B07190_0008</name>
</gene>
<dbReference type="AlphaFoldDB" id="A0A6M3KAJ5"/>